<dbReference type="EMBL" id="CP132508">
    <property type="protein sequence ID" value="WPD18531.1"/>
    <property type="molecule type" value="Genomic_DNA"/>
</dbReference>
<dbReference type="CDD" id="cd03224">
    <property type="entry name" value="ABC_TM1139_LivF_branched"/>
    <property type="match status" value="1"/>
</dbReference>
<dbReference type="PANTHER" id="PTHR43820:SF2">
    <property type="entry name" value="ABC TRANSPORTER ATP-BINDING PROTEIN"/>
    <property type="match status" value="1"/>
</dbReference>
<evidence type="ECO:0000313" key="8">
    <source>
        <dbReference type="Proteomes" id="UP001304683"/>
    </source>
</evidence>
<protein>
    <submittedName>
        <fullName evidence="7">ABC transporter ATP-binding protein</fullName>
    </submittedName>
</protein>
<evidence type="ECO:0000256" key="3">
    <source>
        <dbReference type="ARBA" id="ARBA00022741"/>
    </source>
</evidence>
<dbReference type="Pfam" id="PF00005">
    <property type="entry name" value="ABC_tran"/>
    <property type="match status" value="1"/>
</dbReference>
<feature type="domain" description="ABC transporter" evidence="6">
    <location>
        <begin position="4"/>
        <end position="232"/>
    </location>
</feature>
<keyword evidence="8" id="KW-1185">Reference proteome</keyword>
<accession>A0ABZ0QM77</accession>
<gene>
    <name evidence="7" type="ORF">Q5761_09190</name>
</gene>
<organism evidence="7 8">
    <name type="scientific">Thermaerobacter composti</name>
    <dbReference type="NCBI Taxonomy" id="554949"/>
    <lineage>
        <taxon>Bacteria</taxon>
        <taxon>Bacillati</taxon>
        <taxon>Bacillota</taxon>
        <taxon>Clostridia</taxon>
        <taxon>Eubacteriales</taxon>
        <taxon>Clostridiales Family XVII. Incertae Sedis</taxon>
        <taxon>Thermaerobacter</taxon>
    </lineage>
</organism>
<dbReference type="Proteomes" id="UP001304683">
    <property type="component" value="Chromosome"/>
</dbReference>
<evidence type="ECO:0000259" key="6">
    <source>
        <dbReference type="PROSITE" id="PS50893"/>
    </source>
</evidence>
<dbReference type="PROSITE" id="PS50893">
    <property type="entry name" value="ABC_TRANSPORTER_2"/>
    <property type="match status" value="1"/>
</dbReference>
<dbReference type="GO" id="GO:0005524">
    <property type="term" value="F:ATP binding"/>
    <property type="evidence" value="ECO:0007669"/>
    <property type="project" value="UniProtKB-KW"/>
</dbReference>
<dbReference type="InterPro" id="IPR017871">
    <property type="entry name" value="ABC_transporter-like_CS"/>
</dbReference>
<evidence type="ECO:0000256" key="4">
    <source>
        <dbReference type="ARBA" id="ARBA00022840"/>
    </source>
</evidence>
<keyword evidence="2" id="KW-0813">Transport</keyword>
<sequence length="232" mass="25417">MSLLRVEDVHTYYGESHVLHGVNLTVEGGQVTAIVGRNGVGKTTLIRSIMGMTPPRRGTIRLEGREIQRLPPHEIARAGVGLVPQGRRIFPSLTVMEHLRVASRAQPEGWTIDAIFELFPQLKNRVNHYGSQLSGGEQSMLSIARALVTNPRILLMDEPTEGLAPLVVEEVGRTVARLAGSGLTVLLVEQNLPLALKLAHKVYVMSKGVIVFEGTPSDLIENHEVRQQHLGV</sequence>
<dbReference type="Gene3D" id="3.40.50.300">
    <property type="entry name" value="P-loop containing nucleotide triphosphate hydrolases"/>
    <property type="match status" value="1"/>
</dbReference>
<dbReference type="InterPro" id="IPR027417">
    <property type="entry name" value="P-loop_NTPase"/>
</dbReference>
<keyword evidence="3" id="KW-0547">Nucleotide-binding</keyword>
<keyword evidence="5" id="KW-0029">Amino-acid transport</keyword>
<dbReference type="PANTHER" id="PTHR43820">
    <property type="entry name" value="HIGH-AFFINITY BRANCHED-CHAIN AMINO ACID TRANSPORT ATP-BINDING PROTEIN LIVF"/>
    <property type="match status" value="1"/>
</dbReference>
<dbReference type="InterPro" id="IPR052156">
    <property type="entry name" value="BCAA_Transport_ATP-bd_LivF"/>
</dbReference>
<evidence type="ECO:0000256" key="2">
    <source>
        <dbReference type="ARBA" id="ARBA00022448"/>
    </source>
</evidence>
<comment type="similarity">
    <text evidence="1">Belongs to the ABC transporter superfamily.</text>
</comment>
<evidence type="ECO:0000256" key="1">
    <source>
        <dbReference type="ARBA" id="ARBA00005417"/>
    </source>
</evidence>
<dbReference type="InterPro" id="IPR003593">
    <property type="entry name" value="AAA+_ATPase"/>
</dbReference>
<keyword evidence="4 7" id="KW-0067">ATP-binding</keyword>
<name>A0ABZ0QM77_9FIRM</name>
<proteinExistence type="inferred from homology"/>
<dbReference type="PROSITE" id="PS00211">
    <property type="entry name" value="ABC_TRANSPORTER_1"/>
    <property type="match status" value="1"/>
</dbReference>
<evidence type="ECO:0000256" key="5">
    <source>
        <dbReference type="ARBA" id="ARBA00022970"/>
    </source>
</evidence>
<dbReference type="SUPFAM" id="SSF52540">
    <property type="entry name" value="P-loop containing nucleoside triphosphate hydrolases"/>
    <property type="match status" value="1"/>
</dbReference>
<reference evidence="7 8" key="1">
    <citation type="submission" date="2023-08" db="EMBL/GenBank/DDBJ databases">
        <title>Genome sequence of Thermaerobacter compostii strain Ins1, a spore-forming filamentous bacterium isolated from a deep geothermal reservoir.</title>
        <authorList>
            <person name="Bregnard D."/>
            <person name="Gonzalez D."/>
            <person name="Junier P."/>
        </authorList>
    </citation>
    <scope>NUCLEOTIDE SEQUENCE [LARGE SCALE GENOMIC DNA]</scope>
    <source>
        <strain evidence="7 8">Ins1</strain>
    </source>
</reference>
<dbReference type="SMART" id="SM00382">
    <property type="entry name" value="AAA"/>
    <property type="match status" value="1"/>
</dbReference>
<dbReference type="InterPro" id="IPR003439">
    <property type="entry name" value="ABC_transporter-like_ATP-bd"/>
</dbReference>
<evidence type="ECO:0000313" key="7">
    <source>
        <dbReference type="EMBL" id="WPD18531.1"/>
    </source>
</evidence>
<dbReference type="RefSeq" id="WP_318750357.1">
    <property type="nucleotide sequence ID" value="NZ_CP132508.1"/>
</dbReference>